<organism evidence="1 2">
    <name type="scientific">Spongiactinospora gelatinilytica</name>
    <dbReference type="NCBI Taxonomy" id="2666298"/>
    <lineage>
        <taxon>Bacteria</taxon>
        <taxon>Bacillati</taxon>
        <taxon>Actinomycetota</taxon>
        <taxon>Actinomycetes</taxon>
        <taxon>Streptosporangiales</taxon>
        <taxon>Streptosporangiaceae</taxon>
        <taxon>Spongiactinospora</taxon>
    </lineage>
</organism>
<comment type="caution">
    <text evidence="1">The sequence shown here is derived from an EMBL/GenBank/DDBJ whole genome shotgun (WGS) entry which is preliminary data.</text>
</comment>
<dbReference type="Proteomes" id="UP000248544">
    <property type="component" value="Unassembled WGS sequence"/>
</dbReference>
<name>A0A2W2FPW5_9ACTN</name>
<accession>A0A2W2FPW5</accession>
<proteinExistence type="predicted"/>
<reference evidence="1 2" key="1">
    <citation type="submission" date="2018-01" db="EMBL/GenBank/DDBJ databases">
        <title>Draft genome sequence of Sphaerisporangium sp. 7K107.</title>
        <authorList>
            <person name="Sahin N."/>
            <person name="Saygin H."/>
            <person name="Ay H."/>
        </authorList>
    </citation>
    <scope>NUCLEOTIDE SEQUENCE [LARGE SCALE GENOMIC DNA]</scope>
    <source>
        <strain evidence="1 2">7K107</strain>
    </source>
</reference>
<dbReference type="EMBL" id="POUA01000431">
    <property type="protein sequence ID" value="PZG26648.1"/>
    <property type="molecule type" value="Genomic_DNA"/>
</dbReference>
<sequence>MRVLIVPITDTETELADMVAEGLREEEIAADVAHGASDDADLLLKTAREYDVLIIERDAPALAASRTRDLLAESPTRILLIEAAGCRQSPVRADARLSRPYTYPELLTQVLALGVAGGHKVAT</sequence>
<evidence type="ECO:0000313" key="2">
    <source>
        <dbReference type="Proteomes" id="UP000248544"/>
    </source>
</evidence>
<dbReference type="AlphaFoldDB" id="A0A2W2FPW5"/>
<evidence type="ECO:0008006" key="3">
    <source>
        <dbReference type="Google" id="ProtNLM"/>
    </source>
</evidence>
<keyword evidence="2" id="KW-1185">Reference proteome</keyword>
<protein>
    <recommendedName>
        <fullName evidence="3">Response regulatory domain-containing protein</fullName>
    </recommendedName>
</protein>
<gene>
    <name evidence="1" type="ORF">C1I98_33840</name>
</gene>
<dbReference type="RefSeq" id="WP_111171414.1">
    <property type="nucleotide sequence ID" value="NZ_POUA01000431.1"/>
</dbReference>
<evidence type="ECO:0000313" key="1">
    <source>
        <dbReference type="EMBL" id="PZG26648.1"/>
    </source>
</evidence>